<dbReference type="OrthoDB" id="7779280at2"/>
<dbReference type="AlphaFoldDB" id="A0A4R6YIC1"/>
<reference evidence="1 2" key="1">
    <citation type="submission" date="2019-03" db="EMBL/GenBank/DDBJ databases">
        <title>Genomic Encyclopedia of Type Strains, Phase IV (KMG-IV): sequencing the most valuable type-strain genomes for metagenomic binning, comparative biology and taxonomic classification.</title>
        <authorList>
            <person name="Goeker M."/>
        </authorList>
    </citation>
    <scope>NUCLEOTIDE SEQUENCE [LARGE SCALE GENOMIC DNA]</scope>
    <source>
        <strain evidence="1 2">DSM 11603</strain>
    </source>
</reference>
<organism evidence="1 2">
    <name type="scientific">Aquamicrobium defluvii</name>
    <dbReference type="NCBI Taxonomy" id="69279"/>
    <lineage>
        <taxon>Bacteria</taxon>
        <taxon>Pseudomonadati</taxon>
        <taxon>Pseudomonadota</taxon>
        <taxon>Alphaproteobacteria</taxon>
        <taxon>Hyphomicrobiales</taxon>
        <taxon>Phyllobacteriaceae</taxon>
        <taxon>Aquamicrobium</taxon>
    </lineage>
</organism>
<proteinExistence type="predicted"/>
<sequence>MTVPVPGSLTYSYDEDGVTTVFPYPVRFLEPQELTVIREVAGVRTVLAYNVDYTVSGAGNPSGGSIVRTAVTNGGKIIIARSTEWKQIVDLEDKARNPAQAVEDQLDRLTMAGQDTNERLGGKADAASLAPVAFSGDYDDLENKPFIPPGTVTSVGLSAPTGFTVSGSPVIGSGTLSFSYSTGYQGYTTAEASKLAGVQAGAQVNTVTSVAGKTGAVALVKADVGLGSVDNTSDADKPVSSAAQSALDAKADKAIAITAGAGLTGGGALDASRTISLSSASQVAIAAAQTAVQPGSLGDLATIDLPPSPSGLVLGDGGTWVLPAGGGDMLSSVYDPQGKAGDAFSRGNHTGTQAISTISGLQSALDAKADNAALAGKFDIPTGTTSQYIRGDGSLATFPAIPAGTVTSVGLSAPTGFTVSGSPVTGSGTLTFAYAPGYTGFTTTLQTKLNGIATGATANQTDAYLLNRANHTGVMPFSALESVQSGGRVLGRTSGTGWSEISLAGAANANSVAYRGTGGVLEVGMPTADAHAATKKYVDDGIASVVSWTETSPVAATTGTAIDWTSIPSGVNDIELWLKDVILSGNDALVLQVGPGASPVISGYSSGSGLAGASTRTRLSSGFVVFRNSASYTYSGVMRLHRTSGNDWVSEHVLNDTATDGVSPVGGGAVSLAGVLGNLRLRSQGGSQTFSGGSIQMRYR</sequence>
<name>A0A4R6YIC1_9HYPH</name>
<evidence type="ECO:0000313" key="2">
    <source>
        <dbReference type="Proteomes" id="UP000294958"/>
    </source>
</evidence>
<dbReference type="EMBL" id="SNZF01000005">
    <property type="protein sequence ID" value="TDR36533.1"/>
    <property type="molecule type" value="Genomic_DNA"/>
</dbReference>
<keyword evidence="2" id="KW-1185">Reference proteome</keyword>
<gene>
    <name evidence="1" type="ORF">DES43_105200</name>
</gene>
<dbReference type="Proteomes" id="UP000294958">
    <property type="component" value="Unassembled WGS sequence"/>
</dbReference>
<accession>A0A4R6YIC1</accession>
<dbReference type="RefSeq" id="WP_133674856.1">
    <property type="nucleotide sequence ID" value="NZ_SNZF01000005.1"/>
</dbReference>
<comment type="caution">
    <text evidence="1">The sequence shown here is derived from an EMBL/GenBank/DDBJ whole genome shotgun (WGS) entry which is preliminary data.</text>
</comment>
<protein>
    <submittedName>
        <fullName evidence="1">Uncharacterized protein</fullName>
    </submittedName>
</protein>
<evidence type="ECO:0000313" key="1">
    <source>
        <dbReference type="EMBL" id="TDR36533.1"/>
    </source>
</evidence>